<name>A0A4R0EM14_9GAMM</name>
<comment type="caution">
    <text evidence="1">The sequence shown here is derived from an EMBL/GenBank/DDBJ whole genome shotgun (WGS) entry which is preliminary data.</text>
</comment>
<evidence type="ECO:0000313" key="1">
    <source>
        <dbReference type="EMBL" id="TCB58651.1"/>
    </source>
</evidence>
<dbReference type="AlphaFoldDB" id="A0A4R0EM14"/>
<proteinExistence type="predicted"/>
<sequence length="51" mass="6223">MEIVSDKCLVQISHNRRFSYYADECFYVSKNTQFKIIAENIIDYIYHLEDR</sequence>
<dbReference type="EMBL" id="SJOA01000011">
    <property type="protein sequence ID" value="TCB58651.1"/>
    <property type="molecule type" value="Genomic_DNA"/>
</dbReference>
<dbReference type="Gene3D" id="2.60.120.10">
    <property type="entry name" value="Jelly Rolls"/>
    <property type="match status" value="1"/>
</dbReference>
<protein>
    <submittedName>
        <fullName evidence="1">Uncharacterized protein</fullName>
    </submittedName>
</protein>
<organism evidence="1 2">
    <name type="scientific">Acinetobacter terrae</name>
    <dbReference type="NCBI Taxonomy" id="2731247"/>
    <lineage>
        <taxon>Bacteria</taxon>
        <taxon>Pseudomonadati</taxon>
        <taxon>Pseudomonadota</taxon>
        <taxon>Gammaproteobacteria</taxon>
        <taxon>Moraxellales</taxon>
        <taxon>Moraxellaceae</taxon>
        <taxon>Acinetobacter</taxon>
        <taxon>Acinetobacter Taxon 24</taxon>
    </lineage>
</organism>
<reference evidence="1 2" key="1">
    <citation type="submission" date="2019-02" db="EMBL/GenBank/DDBJ databases">
        <title>High diversity of culturable Acinetobacter species in natural soil and water ecosystems.</title>
        <authorList>
            <person name="Radolfova-Krizova L."/>
            <person name="Nemec A."/>
        </authorList>
    </citation>
    <scope>NUCLEOTIDE SEQUENCE [LARGE SCALE GENOMIC DNA]</scope>
    <source>
        <strain evidence="1 2">ANC 4281</strain>
    </source>
</reference>
<dbReference type="InterPro" id="IPR014710">
    <property type="entry name" value="RmlC-like_jellyroll"/>
</dbReference>
<dbReference type="Proteomes" id="UP000291380">
    <property type="component" value="Unassembled WGS sequence"/>
</dbReference>
<gene>
    <name evidence="1" type="ORF">E0H85_10085</name>
</gene>
<evidence type="ECO:0000313" key="2">
    <source>
        <dbReference type="Proteomes" id="UP000291380"/>
    </source>
</evidence>
<accession>A0A4R0EM14</accession>